<organism evidence="2">
    <name type="scientific">viral metagenome</name>
    <dbReference type="NCBI Taxonomy" id="1070528"/>
    <lineage>
        <taxon>unclassified sequences</taxon>
        <taxon>metagenomes</taxon>
        <taxon>organismal metagenomes</taxon>
    </lineage>
</organism>
<protein>
    <submittedName>
        <fullName evidence="2">Uncharacterized protein</fullName>
    </submittedName>
</protein>
<accession>A0A6C0AS46</accession>
<sequence>METFYFVVLSIATVILILILTYIGIRMVYFKQKVAYPPVSASCPDAWSIAASDPSACMIPAFKSSNTGTPNTLYDKDGKLLVNTTTTPGFSSRSNTINFSDSMWGRGGLSSQCAQKLWATQNGITWDGISNYNKC</sequence>
<feature type="transmembrane region" description="Helical" evidence="1">
    <location>
        <begin position="6"/>
        <end position="25"/>
    </location>
</feature>
<keyword evidence="1" id="KW-0472">Membrane</keyword>
<dbReference type="AlphaFoldDB" id="A0A6C0AS46"/>
<dbReference type="EMBL" id="MN740803">
    <property type="protein sequence ID" value="QHS82548.1"/>
    <property type="molecule type" value="Genomic_DNA"/>
</dbReference>
<keyword evidence="1" id="KW-1133">Transmembrane helix</keyword>
<evidence type="ECO:0000256" key="1">
    <source>
        <dbReference type="SAM" id="Phobius"/>
    </source>
</evidence>
<reference evidence="2" key="1">
    <citation type="journal article" date="2020" name="Nature">
        <title>Giant virus diversity and host interactions through global metagenomics.</title>
        <authorList>
            <person name="Schulz F."/>
            <person name="Roux S."/>
            <person name="Paez-Espino D."/>
            <person name="Jungbluth S."/>
            <person name="Walsh D.A."/>
            <person name="Denef V.J."/>
            <person name="McMahon K.D."/>
            <person name="Konstantinidis K.T."/>
            <person name="Eloe-Fadrosh E.A."/>
            <person name="Kyrpides N.C."/>
            <person name="Woyke T."/>
        </authorList>
    </citation>
    <scope>NUCLEOTIDE SEQUENCE</scope>
    <source>
        <strain evidence="2">GVMAG-S-1101171-111</strain>
    </source>
</reference>
<name>A0A6C0AS46_9ZZZZ</name>
<evidence type="ECO:0000313" key="2">
    <source>
        <dbReference type="EMBL" id="QHS82548.1"/>
    </source>
</evidence>
<proteinExistence type="predicted"/>
<keyword evidence="1" id="KW-0812">Transmembrane</keyword>